<feature type="coiled-coil region" evidence="1">
    <location>
        <begin position="333"/>
        <end position="396"/>
    </location>
</feature>
<dbReference type="AlphaFoldDB" id="G6AXC3"/>
<gene>
    <name evidence="3" type="ORF">HMPREF0673_01277</name>
</gene>
<keyword evidence="2" id="KW-0732">Signal</keyword>
<evidence type="ECO:0000256" key="2">
    <source>
        <dbReference type="SAM" id="SignalP"/>
    </source>
</evidence>
<feature type="signal peptide" evidence="2">
    <location>
        <begin position="1"/>
        <end position="27"/>
    </location>
</feature>
<dbReference type="HOGENOM" id="CLU_045791_0_0_10"/>
<feature type="chain" id="PRO_5003485383" description="WD40-like protein" evidence="2">
    <location>
        <begin position="28"/>
        <end position="400"/>
    </location>
</feature>
<sequence>MNTIYTTMNSRKYILFALLLSSTMVCAQQRKAKPIARKNVRNAATANPMNARQQENFNAMLPNTQSIFVVDSTIVDKNRVVETIPLSPKYGKFVSYNSFFDTDTQPNQYVFINGFANKCYYTELGKDSVQHLYTRNKLGDGWGEPHRISEIDSKLKHISYPFLSSDGQTLYVSGIADDGLGKRDIYVAKYNADEGTYFEPENIGLPFNSHDDDFIYVESDAERFAWFATTRRQPEGKACVYAFSMPEQRTNYNADEMSESRLKSLASLIRIRDTWPTPEIRERAQKELNAIKEEANTRVAATDKVNFVVNDDVVYTDIKSFRSDATRQMYYEVMRLQNDSKNKQRTLNTLREKYHNTADNNRTALTRDILQLEQQFDEARQQLKRLEAQLRTAENKLIKK</sequence>
<evidence type="ECO:0000313" key="3">
    <source>
        <dbReference type="EMBL" id="EHJ40666.1"/>
    </source>
</evidence>
<proteinExistence type="predicted"/>
<dbReference type="EMBL" id="AFZZ01000110">
    <property type="protein sequence ID" value="EHJ40666.1"/>
    <property type="molecule type" value="Genomic_DNA"/>
</dbReference>
<evidence type="ECO:0000256" key="1">
    <source>
        <dbReference type="SAM" id="Coils"/>
    </source>
</evidence>
<evidence type="ECO:0008006" key="5">
    <source>
        <dbReference type="Google" id="ProtNLM"/>
    </source>
</evidence>
<dbReference type="eggNOG" id="COG0457">
    <property type="taxonomic scope" value="Bacteria"/>
</dbReference>
<reference evidence="3 4" key="1">
    <citation type="submission" date="2011-08" db="EMBL/GenBank/DDBJ databases">
        <authorList>
            <person name="Weinstock G."/>
            <person name="Sodergren E."/>
            <person name="Clifton S."/>
            <person name="Fulton L."/>
            <person name="Fulton B."/>
            <person name="Courtney L."/>
            <person name="Fronick C."/>
            <person name="Harrison M."/>
            <person name="Strong C."/>
            <person name="Farmer C."/>
            <person name="Delahaunty K."/>
            <person name="Markovic C."/>
            <person name="Hall O."/>
            <person name="Minx P."/>
            <person name="Tomlinson C."/>
            <person name="Mitreva M."/>
            <person name="Hou S."/>
            <person name="Chen J."/>
            <person name="Wollam A."/>
            <person name="Pepin K.H."/>
            <person name="Johnson M."/>
            <person name="Bhonagiri V."/>
            <person name="Zhang X."/>
            <person name="Suruliraj S."/>
            <person name="Warren W."/>
            <person name="Chinwalla A."/>
            <person name="Mardis E.R."/>
            <person name="Wilson R.K."/>
        </authorList>
    </citation>
    <scope>NUCLEOTIDE SEQUENCE [LARGE SCALE GENOMIC DNA]</scope>
    <source>
        <strain evidence="3 4">DSM 18206</strain>
    </source>
</reference>
<organism evidence="3 4">
    <name type="scientific">Leyella stercorea DSM 18206</name>
    <dbReference type="NCBI Taxonomy" id="1002367"/>
    <lineage>
        <taxon>Bacteria</taxon>
        <taxon>Pseudomonadati</taxon>
        <taxon>Bacteroidota</taxon>
        <taxon>Bacteroidia</taxon>
        <taxon>Bacteroidales</taxon>
        <taxon>Prevotellaceae</taxon>
        <taxon>Leyella</taxon>
    </lineage>
</organism>
<accession>G6AXC3</accession>
<protein>
    <recommendedName>
        <fullName evidence="5">WD40-like protein</fullName>
    </recommendedName>
</protein>
<name>G6AXC3_9BACT</name>
<dbReference type="PATRIC" id="fig|1002367.3.peg.1017"/>
<comment type="caution">
    <text evidence="3">The sequence shown here is derived from an EMBL/GenBank/DDBJ whole genome shotgun (WGS) entry which is preliminary data.</text>
</comment>
<dbReference type="Proteomes" id="UP000004407">
    <property type="component" value="Unassembled WGS sequence"/>
</dbReference>
<evidence type="ECO:0000313" key="4">
    <source>
        <dbReference type="Proteomes" id="UP000004407"/>
    </source>
</evidence>
<keyword evidence="1" id="KW-0175">Coiled coil</keyword>